<dbReference type="RefSeq" id="WP_094017082.1">
    <property type="nucleotide sequence ID" value="NZ_NMQW01000034.1"/>
</dbReference>
<evidence type="ECO:0000313" key="2">
    <source>
        <dbReference type="Proteomes" id="UP000215509"/>
    </source>
</evidence>
<dbReference type="Proteomes" id="UP000215509">
    <property type="component" value="Unassembled WGS sequence"/>
</dbReference>
<comment type="caution">
    <text evidence="1">The sequence shown here is derived from an EMBL/GenBank/DDBJ whole genome shotgun (WGS) entry which is preliminary data.</text>
</comment>
<dbReference type="OrthoDB" id="2655397at2"/>
<dbReference type="AlphaFoldDB" id="A0A229UL34"/>
<protein>
    <recommendedName>
        <fullName evidence="3">YokE-like PH domain-containing protein</fullName>
    </recommendedName>
</protein>
<evidence type="ECO:0000313" key="1">
    <source>
        <dbReference type="EMBL" id="OXM84167.1"/>
    </source>
</evidence>
<evidence type="ECO:0008006" key="3">
    <source>
        <dbReference type="Google" id="ProtNLM"/>
    </source>
</evidence>
<keyword evidence="2" id="KW-1185">Reference proteome</keyword>
<sequence>MVNEDKSMMTREGFYAVIGKDMLGVYLSNEGPKMFVNKEVFDLKEPCWDVEMVMGKSSHLITFYWRGEVKFSLRSQVENDLFLSLYDYLSCRSEVKRLA</sequence>
<gene>
    <name evidence="1" type="ORF">CF651_22290</name>
</gene>
<name>A0A229UL34_9BACL</name>
<dbReference type="EMBL" id="NMQW01000034">
    <property type="protein sequence ID" value="OXM84167.1"/>
    <property type="molecule type" value="Genomic_DNA"/>
</dbReference>
<organism evidence="1 2">
    <name type="scientific">Paenibacillus rigui</name>
    <dbReference type="NCBI Taxonomy" id="554312"/>
    <lineage>
        <taxon>Bacteria</taxon>
        <taxon>Bacillati</taxon>
        <taxon>Bacillota</taxon>
        <taxon>Bacilli</taxon>
        <taxon>Bacillales</taxon>
        <taxon>Paenibacillaceae</taxon>
        <taxon>Paenibacillus</taxon>
    </lineage>
</organism>
<accession>A0A229UL34</accession>
<proteinExistence type="predicted"/>
<reference evidence="1 2" key="1">
    <citation type="submission" date="2017-07" db="EMBL/GenBank/DDBJ databases">
        <title>Genome sequencing and assembly of Paenibacillus rigui.</title>
        <authorList>
            <person name="Mayilraj S."/>
        </authorList>
    </citation>
    <scope>NUCLEOTIDE SEQUENCE [LARGE SCALE GENOMIC DNA]</scope>
    <source>
        <strain evidence="1 2">JCM 16352</strain>
    </source>
</reference>